<dbReference type="AlphaFoldDB" id="A0A7G8BMA5"/>
<dbReference type="KEGG" id="adin:H7849_07035"/>
<dbReference type="EMBL" id="CP060394">
    <property type="protein sequence ID" value="QNI33675.1"/>
    <property type="molecule type" value="Genomic_DNA"/>
</dbReference>
<keyword evidence="2" id="KW-1185">Reference proteome</keyword>
<proteinExistence type="predicted"/>
<dbReference type="SUPFAM" id="SSF53795">
    <property type="entry name" value="PEP carboxykinase-like"/>
    <property type="match status" value="1"/>
</dbReference>
<dbReference type="RefSeq" id="WP_186745242.1">
    <property type="nucleotide sequence ID" value="NZ_CP060394.1"/>
</dbReference>
<evidence type="ECO:0000313" key="1">
    <source>
        <dbReference type="EMBL" id="QNI33675.1"/>
    </source>
</evidence>
<gene>
    <name evidence="1" type="ORF">H7849_07035</name>
</gene>
<name>A0A7G8BMA5_9BACT</name>
<sequence length="222" mass="23822">MDDAGPADVFVRIVQVADQFHLSVDNVVVASSGQAINLVPDLIRALDDAVIPRLTTLRAVHAGAVLLGERALLLPGATHAGKSSLVAELLRRGATYFSDEYAFIDSRGYVHPYPRPLLVRNGCPEQLPMLAEEYNATVGDVAAPVGWIVSLEYMREGKWNVATVPQSEALLNLLRNTPHVLSEMPDMIGVFQRAVAGAACYAGRRSEVADAADHVLQLTGGV</sequence>
<evidence type="ECO:0000313" key="2">
    <source>
        <dbReference type="Proteomes" id="UP000515312"/>
    </source>
</evidence>
<dbReference type="InterPro" id="IPR027417">
    <property type="entry name" value="P-loop_NTPase"/>
</dbReference>
<dbReference type="Proteomes" id="UP000515312">
    <property type="component" value="Chromosome"/>
</dbReference>
<organism evidence="1 2">
    <name type="scientific">Alloacidobacterium dinghuense</name>
    <dbReference type="NCBI Taxonomy" id="2763107"/>
    <lineage>
        <taxon>Bacteria</taxon>
        <taxon>Pseudomonadati</taxon>
        <taxon>Acidobacteriota</taxon>
        <taxon>Terriglobia</taxon>
        <taxon>Terriglobales</taxon>
        <taxon>Acidobacteriaceae</taxon>
        <taxon>Alloacidobacterium</taxon>
    </lineage>
</organism>
<reference evidence="1 2" key="1">
    <citation type="submission" date="2020-08" db="EMBL/GenBank/DDBJ databases">
        <title>Edaphobacter telluris sp. nov. and Acidobacterium dinghuensis sp. nov., two acidobacteria isolated from forest soil.</title>
        <authorList>
            <person name="Fu J."/>
            <person name="Qiu L."/>
        </authorList>
    </citation>
    <scope>NUCLEOTIDE SEQUENCE [LARGE SCALE GENOMIC DNA]</scope>
    <source>
        <strain evidence="1">4Y35</strain>
    </source>
</reference>
<dbReference type="Gene3D" id="3.40.50.300">
    <property type="entry name" value="P-loop containing nucleotide triphosphate hydrolases"/>
    <property type="match status" value="1"/>
</dbReference>
<accession>A0A7G8BMA5</accession>
<protein>
    <submittedName>
        <fullName evidence="1">Uncharacterized protein</fullName>
    </submittedName>
</protein>